<dbReference type="STRING" id="655353.SAMN04488056_12413"/>
<dbReference type="GO" id="GO:0030246">
    <property type="term" value="F:carbohydrate binding"/>
    <property type="evidence" value="ECO:0007669"/>
    <property type="project" value="TreeGrafter"/>
</dbReference>
<dbReference type="GO" id="GO:0055085">
    <property type="term" value="P:transmembrane transport"/>
    <property type="evidence" value="ECO:0007669"/>
    <property type="project" value="InterPro"/>
</dbReference>
<feature type="signal peptide" evidence="2">
    <location>
        <begin position="1"/>
        <end position="23"/>
    </location>
</feature>
<proteinExistence type="predicted"/>
<dbReference type="Gene3D" id="3.40.190.170">
    <property type="entry name" value="Bacterial extracellular solute-binding protein, family 7"/>
    <property type="match status" value="1"/>
</dbReference>
<reference evidence="3 4" key="1">
    <citation type="submission" date="2016-10" db="EMBL/GenBank/DDBJ databases">
        <authorList>
            <person name="de Groot N.N."/>
        </authorList>
    </citation>
    <scope>NUCLEOTIDE SEQUENCE [LARGE SCALE GENOMIC DNA]</scope>
    <source>
        <strain evidence="3 4">CGMCC 1.9157</strain>
    </source>
</reference>
<dbReference type="Pfam" id="PF03480">
    <property type="entry name" value="DctP"/>
    <property type="match status" value="1"/>
</dbReference>
<dbReference type="AlphaFoldDB" id="A0A1I5MYB8"/>
<evidence type="ECO:0000256" key="2">
    <source>
        <dbReference type="SAM" id="SignalP"/>
    </source>
</evidence>
<keyword evidence="3" id="KW-0675">Receptor</keyword>
<dbReference type="PIRSF" id="PIRSF006470">
    <property type="entry name" value="DctB"/>
    <property type="match status" value="1"/>
</dbReference>
<dbReference type="OrthoDB" id="9803763at2"/>
<dbReference type="SUPFAM" id="SSF53850">
    <property type="entry name" value="Periplasmic binding protein-like II"/>
    <property type="match status" value="1"/>
</dbReference>
<evidence type="ECO:0000313" key="3">
    <source>
        <dbReference type="EMBL" id="SFP14377.1"/>
    </source>
</evidence>
<dbReference type="PANTHER" id="PTHR33376:SF2">
    <property type="entry name" value="DICARBOXYLATE-BINDING PERIPLASMIC PROTEIN"/>
    <property type="match status" value="1"/>
</dbReference>
<dbReference type="InterPro" id="IPR004682">
    <property type="entry name" value="TRAP_DctP"/>
</dbReference>
<accession>A0A1I5MYB8</accession>
<dbReference type="CDD" id="cd13671">
    <property type="entry name" value="PBP2_TRAP_SBP_like_3"/>
    <property type="match status" value="1"/>
</dbReference>
<evidence type="ECO:0000256" key="1">
    <source>
        <dbReference type="ARBA" id="ARBA00022729"/>
    </source>
</evidence>
<protein>
    <submittedName>
        <fullName evidence="3">Tripartite ATP-independent transporter solute receptor, DctP family</fullName>
    </submittedName>
</protein>
<dbReference type="EMBL" id="FOVR01000024">
    <property type="protein sequence ID" value="SFP14377.1"/>
    <property type="molecule type" value="Genomic_DNA"/>
</dbReference>
<dbReference type="InterPro" id="IPR038404">
    <property type="entry name" value="TRAP_DctP_sf"/>
</dbReference>
<sequence length="326" mass="35985">MKKLVVSAIALAAVAFSAVSANAGTIRLKMGDALAGDHPTSLALQHFIKEVEEKTNKSVRIKLFPNAVLGSEREVLEQIQNDAVDIARISASNLENFNSIYSAFTLPYLFESEDHFYNVLSGPIGEKIYGATLDSGFRGLTFFDSGARSFYTKDKAVNTPDDLKGQKVRVINSHTSIRMVEMMGGTPTPLAYGEIYTALQQGVIDGAENNPTALTLGRHGEVVKYYALDEHTRIPDFMIISNKAWDKLDDNQKKIVKEAARNATKYHREIWGKAIQDALVEAHDKMGVTISHPDKAPFLAKVMPIIEEYRQDPAIDELVGAILNDK</sequence>
<dbReference type="InterPro" id="IPR018389">
    <property type="entry name" value="DctP_fam"/>
</dbReference>
<evidence type="ECO:0000313" key="4">
    <source>
        <dbReference type="Proteomes" id="UP000199236"/>
    </source>
</evidence>
<dbReference type="RefSeq" id="WP_139229374.1">
    <property type="nucleotide sequence ID" value="NZ_FOVR01000024.1"/>
</dbReference>
<dbReference type="GO" id="GO:0030288">
    <property type="term" value="C:outer membrane-bounded periplasmic space"/>
    <property type="evidence" value="ECO:0007669"/>
    <property type="project" value="InterPro"/>
</dbReference>
<keyword evidence="1 2" id="KW-0732">Signal</keyword>
<dbReference type="Proteomes" id="UP000199236">
    <property type="component" value="Unassembled WGS sequence"/>
</dbReference>
<organism evidence="3 4">
    <name type="scientific">Cohaesibacter marisflavi</name>
    <dbReference type="NCBI Taxonomy" id="655353"/>
    <lineage>
        <taxon>Bacteria</taxon>
        <taxon>Pseudomonadati</taxon>
        <taxon>Pseudomonadota</taxon>
        <taxon>Alphaproteobacteria</taxon>
        <taxon>Hyphomicrobiales</taxon>
        <taxon>Cohaesibacteraceae</taxon>
    </lineage>
</organism>
<dbReference type="NCBIfam" id="TIGR00787">
    <property type="entry name" value="dctP"/>
    <property type="match status" value="1"/>
</dbReference>
<gene>
    <name evidence="3" type="ORF">SAMN04488056_12413</name>
</gene>
<dbReference type="PANTHER" id="PTHR33376">
    <property type="match status" value="1"/>
</dbReference>
<dbReference type="NCBIfam" id="NF037995">
    <property type="entry name" value="TRAP_S1"/>
    <property type="match status" value="1"/>
</dbReference>
<feature type="chain" id="PRO_5011688016" evidence="2">
    <location>
        <begin position="24"/>
        <end position="326"/>
    </location>
</feature>
<keyword evidence="4" id="KW-1185">Reference proteome</keyword>
<name>A0A1I5MYB8_9HYPH</name>